<gene>
    <name evidence="1" type="ORF">C5F50_02140</name>
</gene>
<dbReference type="EMBL" id="CP026995">
    <property type="protein sequence ID" value="QLH06008.1"/>
    <property type="molecule type" value="Genomic_DNA"/>
</dbReference>
<name>A0A7D5M742_9ARCH</name>
<accession>A0A7D5M742</accession>
<dbReference type="KEGG" id="nue:C5F50_02140"/>
<dbReference type="Proteomes" id="UP000509478">
    <property type="component" value="Chromosome"/>
</dbReference>
<evidence type="ECO:0000313" key="2">
    <source>
        <dbReference type="Proteomes" id="UP000509478"/>
    </source>
</evidence>
<reference evidence="1 2" key="1">
    <citation type="submission" date="2018-02" db="EMBL/GenBank/DDBJ databases">
        <title>Complete genome of Nitrosopumilus ureaphilus PS0.</title>
        <authorList>
            <person name="Qin W."/>
            <person name="Zheng Y."/>
            <person name="Stahl D.A."/>
        </authorList>
    </citation>
    <scope>NUCLEOTIDE SEQUENCE [LARGE SCALE GENOMIC DNA]</scope>
    <source>
        <strain evidence="1 2">PS0</strain>
    </source>
</reference>
<dbReference type="AlphaFoldDB" id="A0A7D5M742"/>
<keyword evidence="2" id="KW-1185">Reference proteome</keyword>
<organism evidence="1 2">
    <name type="scientific">Nitrosopumilus ureiphilus</name>
    <dbReference type="NCBI Taxonomy" id="1470067"/>
    <lineage>
        <taxon>Archaea</taxon>
        <taxon>Nitrososphaerota</taxon>
        <taxon>Nitrososphaeria</taxon>
        <taxon>Nitrosopumilales</taxon>
        <taxon>Nitrosopumilaceae</taxon>
        <taxon>Nitrosopumilus</taxon>
    </lineage>
</organism>
<protein>
    <submittedName>
        <fullName evidence="1">Uncharacterized protein</fullName>
    </submittedName>
</protein>
<sequence length="112" mass="13275">MHFFNGTIIPHLSEFALKNNFKDKIIYLFKKKSDIESFFELLPSIDTFIRLIFTRDNESPERKIKPNDAVDINHLSGAIPYCDVVVTEKNVCKFSFKTKIIQKIQLYYSFRY</sequence>
<proteinExistence type="predicted"/>
<evidence type="ECO:0000313" key="1">
    <source>
        <dbReference type="EMBL" id="QLH06008.1"/>
    </source>
</evidence>